<gene>
    <name evidence="2" type="ORF">KQI86_16250</name>
</gene>
<dbReference type="RefSeq" id="WP_216440475.1">
    <property type="nucleotide sequence ID" value="NZ_JAHLQF010000004.1"/>
</dbReference>
<dbReference type="InterPro" id="IPR051157">
    <property type="entry name" value="PDH/Transketolase"/>
</dbReference>
<reference evidence="2 3" key="1">
    <citation type="submission" date="2021-06" db="EMBL/GenBank/DDBJ databases">
        <authorList>
            <person name="Sun Q."/>
            <person name="Li D."/>
        </authorList>
    </citation>
    <scope>NUCLEOTIDE SEQUENCE [LARGE SCALE GENOMIC DNA]</scope>
    <source>
        <strain evidence="2 3">MSJ-11</strain>
    </source>
</reference>
<sequence length="314" mass="34174">MKKKGIRDAYGEALLKLGGEREDIVVLDADVSGSTKSALFGGKFPERFFNVGISEANMAGMAAGMALMGKIPFINTFAVFMMLRAGDPIRSLIAYQKLNVKICGAYSGLSDSYDGASHHGNKDIAFFRTIPNMTVICPCDGVETEKAVRECLNIEGPVYLRLSRAEMPIIFDENYQFQIGKGAVLREGKDISIVATGLMVHKALEAAEILEKEGINAKVVNMHTIKPIDRKLIIDCAKDTGAIVTAEEHSIYGGLYGAVTEVLAGECPVISGRVGIEDTFTESGDYDNLLQKYGLSTEKIIYEVREVINKKKGE</sequence>
<keyword evidence="3" id="KW-1185">Reference proteome</keyword>
<dbReference type="PANTHER" id="PTHR43825:SF1">
    <property type="entry name" value="TRANSKETOLASE-LIKE PYRIMIDINE-BINDING DOMAIN-CONTAINING PROTEIN"/>
    <property type="match status" value="1"/>
</dbReference>
<dbReference type="InterPro" id="IPR005475">
    <property type="entry name" value="Transketolase-like_Pyr-bd"/>
</dbReference>
<evidence type="ECO:0000259" key="1">
    <source>
        <dbReference type="SMART" id="SM00861"/>
    </source>
</evidence>
<organism evidence="2 3">
    <name type="scientific">Clostridium mobile</name>
    <dbReference type="NCBI Taxonomy" id="2841512"/>
    <lineage>
        <taxon>Bacteria</taxon>
        <taxon>Bacillati</taxon>
        <taxon>Bacillota</taxon>
        <taxon>Clostridia</taxon>
        <taxon>Eubacteriales</taxon>
        <taxon>Clostridiaceae</taxon>
        <taxon>Clostridium</taxon>
    </lineage>
</organism>
<dbReference type="SMART" id="SM00861">
    <property type="entry name" value="Transket_pyr"/>
    <property type="match status" value="1"/>
</dbReference>
<dbReference type="PANTHER" id="PTHR43825">
    <property type="entry name" value="PYRUVATE DEHYDROGENASE E1 COMPONENT"/>
    <property type="match status" value="1"/>
</dbReference>
<dbReference type="CDD" id="cd07033">
    <property type="entry name" value="TPP_PYR_DXS_TK_like"/>
    <property type="match status" value="1"/>
</dbReference>
<evidence type="ECO:0000313" key="3">
    <source>
        <dbReference type="Proteomes" id="UP000726170"/>
    </source>
</evidence>
<name>A0ABS6EKY1_9CLOT</name>
<proteinExistence type="predicted"/>
<accession>A0ABS6EKY1</accession>
<dbReference type="Proteomes" id="UP000726170">
    <property type="component" value="Unassembled WGS sequence"/>
</dbReference>
<protein>
    <submittedName>
        <fullName evidence="2">Transketolase family protein</fullName>
    </submittedName>
</protein>
<dbReference type="Pfam" id="PF02779">
    <property type="entry name" value="Transket_pyr"/>
    <property type="match status" value="1"/>
</dbReference>
<comment type="caution">
    <text evidence="2">The sequence shown here is derived from an EMBL/GenBank/DDBJ whole genome shotgun (WGS) entry which is preliminary data.</text>
</comment>
<dbReference type="EMBL" id="JAHLQF010000004">
    <property type="protein sequence ID" value="MBU5485873.1"/>
    <property type="molecule type" value="Genomic_DNA"/>
</dbReference>
<feature type="domain" description="Transketolase-like pyrimidine-binding" evidence="1">
    <location>
        <begin position="4"/>
        <end position="169"/>
    </location>
</feature>
<dbReference type="InterPro" id="IPR033248">
    <property type="entry name" value="Transketolase_C"/>
</dbReference>
<evidence type="ECO:0000313" key="2">
    <source>
        <dbReference type="EMBL" id="MBU5485873.1"/>
    </source>
</evidence>
<dbReference type="Pfam" id="PF02780">
    <property type="entry name" value="Transketolase_C"/>
    <property type="match status" value="1"/>
</dbReference>